<accession>A0A7D5QMZ7</accession>
<dbReference type="OrthoDB" id="27846at2157"/>
<dbReference type="KEGG" id="halu:HUG12_19690"/>
<dbReference type="Gene3D" id="3.90.226.10">
    <property type="entry name" value="2-enoyl-CoA Hydratase, Chain A, domain 1"/>
    <property type="match status" value="1"/>
</dbReference>
<dbReference type="RefSeq" id="WP_179270409.1">
    <property type="nucleotide sequence ID" value="NZ_CP058579.1"/>
</dbReference>
<keyword evidence="2" id="KW-1185">Reference proteome</keyword>
<evidence type="ECO:0000313" key="1">
    <source>
        <dbReference type="EMBL" id="QLG63825.1"/>
    </source>
</evidence>
<dbReference type="GO" id="GO:0016853">
    <property type="term" value="F:isomerase activity"/>
    <property type="evidence" value="ECO:0007669"/>
    <property type="project" value="UniProtKB-KW"/>
</dbReference>
<dbReference type="PANTHER" id="PTHR11941">
    <property type="entry name" value="ENOYL-COA HYDRATASE-RELATED"/>
    <property type="match status" value="1"/>
</dbReference>
<dbReference type="Pfam" id="PF00378">
    <property type="entry name" value="ECH_1"/>
    <property type="match status" value="1"/>
</dbReference>
<gene>
    <name evidence="1" type="ORF">HUG12_19690</name>
</gene>
<dbReference type="AlphaFoldDB" id="A0A7D5QMZ7"/>
<dbReference type="GeneID" id="56039731"/>
<proteinExistence type="predicted"/>
<dbReference type="SUPFAM" id="SSF52096">
    <property type="entry name" value="ClpP/crotonase"/>
    <property type="match status" value="1"/>
</dbReference>
<organism evidence="1 2">
    <name type="scientific">Halorarum salinum</name>
    <dbReference type="NCBI Taxonomy" id="2743089"/>
    <lineage>
        <taxon>Archaea</taxon>
        <taxon>Methanobacteriati</taxon>
        <taxon>Methanobacteriota</taxon>
        <taxon>Stenosarchaea group</taxon>
        <taxon>Halobacteria</taxon>
        <taxon>Halobacteriales</taxon>
        <taxon>Haloferacaceae</taxon>
        <taxon>Halorarum</taxon>
    </lineage>
</organism>
<keyword evidence="1" id="KW-0413">Isomerase</keyword>
<name>A0A7D5QMZ7_9EURY</name>
<dbReference type="PANTHER" id="PTHR11941:SF54">
    <property type="entry name" value="ENOYL-COA HYDRATASE, MITOCHONDRIAL"/>
    <property type="match status" value="1"/>
</dbReference>
<evidence type="ECO:0000313" key="2">
    <source>
        <dbReference type="Proteomes" id="UP000509626"/>
    </source>
</evidence>
<dbReference type="InterPro" id="IPR029045">
    <property type="entry name" value="ClpP/crotonase-like_dom_sf"/>
</dbReference>
<sequence>MLSYDVADEAAWITLDRPEKRNALTVPDWRELVEQLERAEAEARVAVLTGTGEAFCAGDDVAALDAVETEADVGKLAACLSDAFFGIETLDVPVVAAVNGHAYGGGCELVAAADLAVTVEGARFALPETSIGAYPPYAMERAAETVGRKRLMELALTGEPIDADRAREWGLVNRVVSDGELKSAVEGLVASIAESPPTATRTAKRAAAAGLASAEERERIHDSFGTVLDDDECRAATRAFLED</sequence>
<dbReference type="Proteomes" id="UP000509626">
    <property type="component" value="Chromosome"/>
</dbReference>
<dbReference type="GO" id="GO:0006635">
    <property type="term" value="P:fatty acid beta-oxidation"/>
    <property type="evidence" value="ECO:0007669"/>
    <property type="project" value="TreeGrafter"/>
</dbReference>
<protein>
    <submittedName>
        <fullName evidence="1">Enoyl-CoA hydratase/isomerase family protein</fullName>
    </submittedName>
</protein>
<reference evidence="1 2" key="1">
    <citation type="submission" date="2020-06" db="EMBL/GenBank/DDBJ databases">
        <title>NJ-3-1, isolated from saline soil.</title>
        <authorList>
            <person name="Cui H.L."/>
            <person name="Shi X."/>
        </authorList>
    </citation>
    <scope>NUCLEOTIDE SEQUENCE [LARGE SCALE GENOMIC DNA]</scope>
    <source>
        <strain evidence="1 2">NJ-3-1</strain>
    </source>
</reference>
<dbReference type="EMBL" id="CP058579">
    <property type="protein sequence ID" value="QLG63825.1"/>
    <property type="molecule type" value="Genomic_DNA"/>
</dbReference>
<dbReference type="InterPro" id="IPR001753">
    <property type="entry name" value="Enoyl-CoA_hydra/iso"/>
</dbReference>
<dbReference type="CDD" id="cd06558">
    <property type="entry name" value="crotonase-like"/>
    <property type="match status" value="1"/>
</dbReference>